<dbReference type="NCBIfam" id="NF011041">
    <property type="entry name" value="PRK14471.1"/>
    <property type="match status" value="1"/>
</dbReference>
<keyword evidence="9 15" id="KW-0472">Membrane</keyword>
<evidence type="ECO:0000256" key="5">
    <source>
        <dbReference type="ARBA" id="ARBA00022692"/>
    </source>
</evidence>
<keyword evidence="7 15" id="KW-1133">Transmembrane helix</keyword>
<gene>
    <name evidence="15 19" type="primary">atpF</name>
    <name evidence="18" type="ORF">AXF12_03620</name>
    <name evidence="19" type="ORF">SAMEA44541418_01014</name>
</gene>
<evidence type="ECO:0000256" key="3">
    <source>
        <dbReference type="ARBA" id="ARBA00022475"/>
    </source>
</evidence>
<reference evidence="19 21" key="2">
    <citation type="submission" date="2017-06" db="EMBL/GenBank/DDBJ databases">
        <authorList>
            <consortium name="Pathogen Informatics"/>
        </authorList>
    </citation>
    <scope>NUCLEOTIDE SEQUENCE [LARGE SCALE GENOMIC DNA]</scope>
    <source>
        <strain evidence="19 21">NCTC12947</strain>
    </source>
</reference>
<keyword evidence="10 15" id="KW-0066">ATP synthesis</keyword>
<comment type="similarity">
    <text evidence="1 15 16">Belongs to the ATPase B chain family.</text>
</comment>
<feature type="coiled-coil region" evidence="17">
    <location>
        <begin position="33"/>
        <end position="88"/>
    </location>
</feature>
<comment type="subunit">
    <text evidence="15">F-type ATPases have 2 components, F(1) - the catalytic core - and F(0) - the membrane proton channel. F(1) has five subunits: alpha(3), beta(3), gamma(1), delta(1), epsilon(1). F(0) has three main subunits: a(1), b(2) and c(10-14). The alpha and beta chains form an alternating ring which encloses part of the gamma chain. F(1) is attached to F(0) by a central stalk formed by the gamma and epsilon chains, while a peripheral stalk is formed by the delta and b chains.</text>
</comment>
<keyword evidence="3 15" id="KW-1003">Cell membrane</keyword>
<comment type="function">
    <text evidence="11 15">F(1)F(0) ATP synthase produces ATP from ADP in the presence of a proton or sodium gradient. F-type ATPases consist of two structural domains, F(1) containing the extramembraneous catalytic core and F(0) containing the membrane proton channel, linked together by a central stalk and a peripheral stalk. During catalysis, ATP synthesis in the catalytic domain of F(1) is coupled via a rotary mechanism of the central stalk subunits to proton translocation.</text>
</comment>
<dbReference type="SUPFAM" id="SSF81573">
    <property type="entry name" value="F1F0 ATP synthase subunit B, membrane domain"/>
    <property type="match status" value="1"/>
</dbReference>
<evidence type="ECO:0000256" key="13">
    <source>
        <dbReference type="ARBA" id="ARBA00026054"/>
    </source>
</evidence>
<evidence type="ECO:0000256" key="17">
    <source>
        <dbReference type="SAM" id="Coils"/>
    </source>
</evidence>
<dbReference type="Pfam" id="PF00430">
    <property type="entry name" value="ATP-synt_B"/>
    <property type="match status" value="1"/>
</dbReference>
<evidence type="ECO:0000313" key="19">
    <source>
        <dbReference type="EMBL" id="SNV08360.1"/>
    </source>
</evidence>
<name>A0AAX2GZK1_9FLAO</name>
<evidence type="ECO:0000256" key="1">
    <source>
        <dbReference type="ARBA" id="ARBA00005513"/>
    </source>
</evidence>
<dbReference type="Proteomes" id="UP000215539">
    <property type="component" value="Chromosome 1"/>
</dbReference>
<evidence type="ECO:0000256" key="9">
    <source>
        <dbReference type="ARBA" id="ARBA00023136"/>
    </source>
</evidence>
<dbReference type="NCBIfam" id="TIGR01144">
    <property type="entry name" value="ATP_synt_b"/>
    <property type="match status" value="1"/>
</dbReference>
<dbReference type="GO" id="GO:0046933">
    <property type="term" value="F:proton-transporting ATP synthase activity, rotational mechanism"/>
    <property type="evidence" value="ECO:0007669"/>
    <property type="project" value="UniProtKB-UniRule"/>
</dbReference>
<protein>
    <recommendedName>
        <fullName evidence="15">ATP synthase subunit b</fullName>
    </recommendedName>
    <alternativeName>
        <fullName evidence="15">ATP synthase F(0) sector subunit b</fullName>
    </alternativeName>
    <alternativeName>
        <fullName evidence="15">ATPase subunit I</fullName>
    </alternativeName>
    <alternativeName>
        <fullName evidence="15">F-type ATPase subunit b</fullName>
        <shortName evidence="15">F-ATPase subunit b</shortName>
    </alternativeName>
</protein>
<evidence type="ECO:0000256" key="12">
    <source>
        <dbReference type="ARBA" id="ARBA00025614"/>
    </source>
</evidence>
<dbReference type="KEGG" id="chg:AXF12_03620"/>
<dbReference type="InterPro" id="IPR028987">
    <property type="entry name" value="ATP_synth_B-like_membr_sf"/>
</dbReference>
<organism evidence="19 21">
    <name type="scientific">Capnocytophaga haemolytica</name>
    <dbReference type="NCBI Taxonomy" id="45243"/>
    <lineage>
        <taxon>Bacteria</taxon>
        <taxon>Pseudomonadati</taxon>
        <taxon>Bacteroidota</taxon>
        <taxon>Flavobacteriia</taxon>
        <taxon>Flavobacteriales</taxon>
        <taxon>Flavobacteriaceae</taxon>
        <taxon>Capnocytophaga</taxon>
    </lineage>
</organism>
<keyword evidence="20" id="KW-1185">Reference proteome</keyword>
<keyword evidence="2 15" id="KW-0813">Transport</keyword>
<dbReference type="Gene3D" id="1.20.5.620">
    <property type="entry name" value="F1F0 ATP synthase subunit B, membrane domain"/>
    <property type="match status" value="1"/>
</dbReference>
<dbReference type="CDD" id="cd06503">
    <property type="entry name" value="ATP-synt_Fo_b"/>
    <property type="match status" value="1"/>
</dbReference>
<dbReference type="GO" id="GO:0012505">
    <property type="term" value="C:endomembrane system"/>
    <property type="evidence" value="ECO:0007669"/>
    <property type="project" value="UniProtKB-SubCell"/>
</dbReference>
<comment type="subunit">
    <text evidence="13">F-type ATPases have 2 components, F(1) - the catalytic core - and F(0) - the membrane proton channel. F(1) has five subunits: alpha(3), beta(3), gamma(1), delta(1), epsilon(1). F(0) has four main subunits: a(1), b(2) and c(10-14). The alpha and beta chains form an alternating ring which encloses part of the gamma chain. F(1) is attached to F(0) by a central stalk formed by the gamma and epsilon chains, while a peripheral stalk is formed by the delta and b chains.</text>
</comment>
<dbReference type="GO" id="GO:0046961">
    <property type="term" value="F:proton-transporting ATPase activity, rotational mechanism"/>
    <property type="evidence" value="ECO:0007669"/>
    <property type="project" value="TreeGrafter"/>
</dbReference>
<comment type="function">
    <text evidence="12">Component of the F(0) channel, it forms part of the peripheral stalk, linking F(1) to F(0). The b'-subunit is a diverged and duplicated form of b found in plants and photosynthetic bacteria.</text>
</comment>
<dbReference type="GO" id="GO:0045259">
    <property type="term" value="C:proton-transporting ATP synthase complex"/>
    <property type="evidence" value="ECO:0007669"/>
    <property type="project" value="UniProtKB-KW"/>
</dbReference>
<dbReference type="AlphaFoldDB" id="A0AAX2GZK1"/>
<dbReference type="PANTHER" id="PTHR33445:SF1">
    <property type="entry name" value="ATP SYNTHASE SUBUNIT B"/>
    <property type="match status" value="1"/>
</dbReference>
<dbReference type="InterPro" id="IPR002146">
    <property type="entry name" value="ATP_synth_b/b'su_bac/chlpt"/>
</dbReference>
<evidence type="ECO:0000313" key="20">
    <source>
        <dbReference type="Proteomes" id="UP000065822"/>
    </source>
</evidence>
<dbReference type="InterPro" id="IPR005864">
    <property type="entry name" value="ATP_synth_F0_bsu_bac"/>
</dbReference>
<evidence type="ECO:0000256" key="6">
    <source>
        <dbReference type="ARBA" id="ARBA00022781"/>
    </source>
</evidence>
<keyword evidence="8 15" id="KW-0406">Ion transport</keyword>
<evidence type="ECO:0000313" key="21">
    <source>
        <dbReference type="Proteomes" id="UP000215539"/>
    </source>
</evidence>
<feature type="transmembrane region" description="Helical" evidence="15">
    <location>
        <begin position="12"/>
        <end position="29"/>
    </location>
</feature>
<comment type="subcellular location">
    <subcellularLocation>
        <location evidence="15">Cell membrane</location>
        <topology evidence="15">Single-pass membrane protein</topology>
    </subcellularLocation>
    <subcellularLocation>
        <location evidence="14">Endomembrane system</location>
        <topology evidence="14">Single-pass membrane protein</topology>
    </subcellularLocation>
</comment>
<dbReference type="EMBL" id="CP014227">
    <property type="protein sequence ID" value="AMD84693.1"/>
    <property type="molecule type" value="Genomic_DNA"/>
</dbReference>
<keyword evidence="6 15" id="KW-0375">Hydrogen ion transport</keyword>
<evidence type="ECO:0000256" key="10">
    <source>
        <dbReference type="ARBA" id="ARBA00023310"/>
    </source>
</evidence>
<dbReference type="InterPro" id="IPR050059">
    <property type="entry name" value="ATP_synthase_B_chain"/>
</dbReference>
<dbReference type="GO" id="GO:0005886">
    <property type="term" value="C:plasma membrane"/>
    <property type="evidence" value="ECO:0007669"/>
    <property type="project" value="UniProtKB-SubCell"/>
</dbReference>
<accession>A0AAX2GZK1</accession>
<evidence type="ECO:0000256" key="8">
    <source>
        <dbReference type="ARBA" id="ARBA00023065"/>
    </source>
</evidence>
<evidence type="ECO:0000256" key="11">
    <source>
        <dbReference type="ARBA" id="ARBA00025198"/>
    </source>
</evidence>
<sequence>MNLTSPESLLFWNTLIFLILLYILAKYAWKPILSAVKTREENINKALESAEEAKKQIQNLKADNERLLAEARAERDVMLKEAKEIKDKMIAEAKGEAQAEGAKLIAQARQAIESEKKVALAQLKDEVASLSIDIAQRVMQNELSDTKKQTSLINEYLKSATLN</sequence>
<evidence type="ECO:0000256" key="4">
    <source>
        <dbReference type="ARBA" id="ARBA00022547"/>
    </source>
</evidence>
<evidence type="ECO:0000256" key="2">
    <source>
        <dbReference type="ARBA" id="ARBA00022448"/>
    </source>
</evidence>
<dbReference type="Proteomes" id="UP000065822">
    <property type="component" value="Chromosome"/>
</dbReference>
<evidence type="ECO:0000256" key="7">
    <source>
        <dbReference type="ARBA" id="ARBA00022989"/>
    </source>
</evidence>
<dbReference type="EMBL" id="LT906449">
    <property type="protein sequence ID" value="SNV08360.1"/>
    <property type="molecule type" value="Genomic_DNA"/>
</dbReference>
<keyword evidence="4 15" id="KW-0138">CF(0)</keyword>
<keyword evidence="5 15" id="KW-0812">Transmembrane</keyword>
<keyword evidence="17" id="KW-0175">Coiled coil</keyword>
<dbReference type="RefSeq" id="WP_066428410.1">
    <property type="nucleotide sequence ID" value="NZ_CP014227.1"/>
</dbReference>
<evidence type="ECO:0000313" key="18">
    <source>
        <dbReference type="EMBL" id="AMD84693.1"/>
    </source>
</evidence>
<dbReference type="HAMAP" id="MF_01398">
    <property type="entry name" value="ATP_synth_b_bprime"/>
    <property type="match status" value="1"/>
</dbReference>
<dbReference type="PANTHER" id="PTHR33445">
    <property type="entry name" value="ATP SYNTHASE SUBUNIT B', CHLOROPLASTIC"/>
    <property type="match status" value="1"/>
</dbReference>
<evidence type="ECO:0000256" key="15">
    <source>
        <dbReference type="HAMAP-Rule" id="MF_01398"/>
    </source>
</evidence>
<reference evidence="18 20" key="1">
    <citation type="submission" date="2016-02" db="EMBL/GenBank/DDBJ databases">
        <authorList>
            <person name="Holder M.E."/>
            <person name="Ajami N.J."/>
            <person name="Petrosino J.F."/>
        </authorList>
    </citation>
    <scope>NUCLEOTIDE SEQUENCE [LARGE SCALE GENOMIC DNA]</scope>
    <source>
        <strain evidence="18 20">CCUG 32990</strain>
    </source>
</reference>
<evidence type="ECO:0000256" key="14">
    <source>
        <dbReference type="ARBA" id="ARBA00037847"/>
    </source>
</evidence>
<proteinExistence type="inferred from homology"/>
<evidence type="ECO:0000256" key="16">
    <source>
        <dbReference type="RuleBase" id="RU003848"/>
    </source>
</evidence>